<organism evidence="3 4">
    <name type="scientific">Kibdelosporangium lantanae</name>
    <dbReference type="NCBI Taxonomy" id="1497396"/>
    <lineage>
        <taxon>Bacteria</taxon>
        <taxon>Bacillati</taxon>
        <taxon>Actinomycetota</taxon>
        <taxon>Actinomycetes</taxon>
        <taxon>Pseudonocardiales</taxon>
        <taxon>Pseudonocardiaceae</taxon>
        <taxon>Kibdelosporangium</taxon>
    </lineage>
</organism>
<dbReference type="Proteomes" id="UP001597045">
    <property type="component" value="Unassembled WGS sequence"/>
</dbReference>
<keyword evidence="4" id="KW-1185">Reference proteome</keyword>
<dbReference type="PANTHER" id="PTHR36933">
    <property type="entry name" value="SLL0788 PROTEIN"/>
    <property type="match status" value="1"/>
</dbReference>
<dbReference type="Pfam" id="PF03713">
    <property type="entry name" value="DUF305"/>
    <property type="match status" value="2"/>
</dbReference>
<comment type="caution">
    <text evidence="3">The sequence shown here is derived from an EMBL/GenBank/DDBJ whole genome shotgun (WGS) entry which is preliminary data.</text>
</comment>
<keyword evidence="1" id="KW-0732">Signal</keyword>
<dbReference type="InterPro" id="IPR012347">
    <property type="entry name" value="Ferritin-like"/>
</dbReference>
<dbReference type="EMBL" id="JBHTIS010000964">
    <property type="protein sequence ID" value="MFD1047184.1"/>
    <property type="molecule type" value="Genomic_DNA"/>
</dbReference>
<proteinExistence type="predicted"/>
<feature type="domain" description="DUF305" evidence="2">
    <location>
        <begin position="28"/>
        <end position="91"/>
    </location>
</feature>
<dbReference type="PROSITE" id="PS51257">
    <property type="entry name" value="PROKAR_LIPOPROTEIN"/>
    <property type="match status" value="1"/>
</dbReference>
<feature type="chain" id="PRO_5047147758" evidence="1">
    <location>
        <begin position="20"/>
        <end position="157"/>
    </location>
</feature>
<sequence>MIRKILVGAVFAALATACSTTPDHNQADVTFAQQMVPHHAQALEMSKNVPDHTTNPKVRDLAARIQKAQDPEIQQLTTWLKAWGAEAAPMNHDSMTDSLKGKEFDTMWLQMMIAHHRGAVTMAKTELTDGGNADAKAMAQRIVDSQQAEVDEMTALL</sequence>
<gene>
    <name evidence="3" type="ORF">ACFQ1S_17335</name>
</gene>
<feature type="signal peptide" evidence="1">
    <location>
        <begin position="1"/>
        <end position="19"/>
    </location>
</feature>
<dbReference type="PANTHER" id="PTHR36933:SF1">
    <property type="entry name" value="SLL0788 PROTEIN"/>
    <property type="match status" value="1"/>
</dbReference>
<name>A0ABW3MD72_9PSEU</name>
<evidence type="ECO:0000313" key="4">
    <source>
        <dbReference type="Proteomes" id="UP001597045"/>
    </source>
</evidence>
<reference evidence="4" key="1">
    <citation type="journal article" date="2019" name="Int. J. Syst. Evol. Microbiol.">
        <title>The Global Catalogue of Microorganisms (GCM) 10K type strain sequencing project: providing services to taxonomists for standard genome sequencing and annotation.</title>
        <authorList>
            <consortium name="The Broad Institute Genomics Platform"/>
            <consortium name="The Broad Institute Genome Sequencing Center for Infectious Disease"/>
            <person name="Wu L."/>
            <person name="Ma J."/>
        </authorList>
    </citation>
    <scope>NUCLEOTIDE SEQUENCE [LARGE SCALE GENOMIC DNA]</scope>
    <source>
        <strain evidence="4">JCM 31486</strain>
    </source>
</reference>
<feature type="domain" description="DUF305" evidence="2">
    <location>
        <begin position="98"/>
        <end position="157"/>
    </location>
</feature>
<protein>
    <submittedName>
        <fullName evidence="3">DUF305 domain-containing protein</fullName>
    </submittedName>
</protein>
<evidence type="ECO:0000313" key="3">
    <source>
        <dbReference type="EMBL" id="MFD1047184.1"/>
    </source>
</evidence>
<accession>A0ABW3MD72</accession>
<evidence type="ECO:0000259" key="2">
    <source>
        <dbReference type="Pfam" id="PF03713"/>
    </source>
</evidence>
<dbReference type="Gene3D" id="1.20.1260.10">
    <property type="match status" value="1"/>
</dbReference>
<dbReference type="InterPro" id="IPR005183">
    <property type="entry name" value="DUF305_CopM-like"/>
</dbReference>
<evidence type="ECO:0000256" key="1">
    <source>
        <dbReference type="SAM" id="SignalP"/>
    </source>
</evidence>